<gene>
    <name evidence="3" type="ORF">JCM31447_20230</name>
</gene>
<dbReference type="RefSeq" id="WP_130609720.1">
    <property type="nucleotide sequence ID" value="NZ_AP019368.1"/>
</dbReference>
<evidence type="ECO:0000313" key="3">
    <source>
        <dbReference type="EMBL" id="BBH53579.1"/>
    </source>
</evidence>
<dbReference type="EMBL" id="AP019368">
    <property type="protein sequence ID" value="BBH53579.1"/>
    <property type="molecule type" value="Genomic_DNA"/>
</dbReference>
<evidence type="ECO:0000256" key="2">
    <source>
        <dbReference type="SAM" id="Phobius"/>
    </source>
</evidence>
<protein>
    <submittedName>
        <fullName evidence="3">Uncharacterized protein</fullName>
    </submittedName>
</protein>
<reference evidence="3 4" key="1">
    <citation type="submission" date="2018-12" db="EMBL/GenBank/DDBJ databases">
        <title>Rubrispira sanarue gen. nov., sp., nov., a member of the order Silvanigrellales, isolated from a brackish lake in Hamamatsu Japan.</title>
        <authorList>
            <person name="Maejima Y."/>
            <person name="Iino T."/>
            <person name="Muraguchi Y."/>
            <person name="Fukuda K."/>
            <person name="Nojiri H."/>
            <person name="Ohkuma M."/>
            <person name="Moriuchi R."/>
            <person name="Dohra H."/>
            <person name="Kimbara K."/>
            <person name="Shintani M."/>
        </authorList>
    </citation>
    <scope>NUCLEOTIDE SEQUENCE [LARGE SCALE GENOMIC DNA]</scope>
    <source>
        <strain evidence="3 4">RF1110005</strain>
    </source>
</reference>
<sequence length="90" mass="9821">MSRNSEKAKFRKNVFVIGSLIVAGVCASILFFAESYENKGNIITAPLQGDLPTAELKSSLESTQSNKQVELKSSLESKQSNKQVNDNNAQ</sequence>
<keyword evidence="4" id="KW-1185">Reference proteome</keyword>
<organism evidence="3 4">
    <name type="scientific">Fluviispira sanaruensis</name>
    <dbReference type="NCBI Taxonomy" id="2493639"/>
    <lineage>
        <taxon>Bacteria</taxon>
        <taxon>Pseudomonadati</taxon>
        <taxon>Bdellovibrionota</taxon>
        <taxon>Oligoflexia</taxon>
        <taxon>Silvanigrellales</taxon>
        <taxon>Silvanigrellaceae</taxon>
        <taxon>Fluviispira</taxon>
    </lineage>
</organism>
<keyword evidence="2" id="KW-0472">Membrane</keyword>
<proteinExistence type="predicted"/>
<evidence type="ECO:0000313" key="4">
    <source>
        <dbReference type="Proteomes" id="UP000291236"/>
    </source>
</evidence>
<keyword evidence="2" id="KW-0812">Transmembrane</keyword>
<feature type="compositionally biased region" description="Polar residues" evidence="1">
    <location>
        <begin position="59"/>
        <end position="68"/>
    </location>
</feature>
<name>A0A4P2VPB5_FLUSA</name>
<dbReference type="AlphaFoldDB" id="A0A4P2VPB5"/>
<feature type="transmembrane region" description="Helical" evidence="2">
    <location>
        <begin position="12"/>
        <end position="33"/>
    </location>
</feature>
<dbReference type="Proteomes" id="UP000291236">
    <property type="component" value="Chromosome"/>
</dbReference>
<feature type="compositionally biased region" description="Polar residues" evidence="1">
    <location>
        <begin position="76"/>
        <end position="90"/>
    </location>
</feature>
<dbReference type="KEGG" id="sbf:JCM31447_20230"/>
<keyword evidence="2" id="KW-1133">Transmembrane helix</keyword>
<accession>A0A4P2VPB5</accession>
<evidence type="ECO:0000256" key="1">
    <source>
        <dbReference type="SAM" id="MobiDB-lite"/>
    </source>
</evidence>
<feature type="region of interest" description="Disordered" evidence="1">
    <location>
        <begin position="58"/>
        <end position="90"/>
    </location>
</feature>